<evidence type="ECO:0000313" key="8">
    <source>
        <dbReference type="EMBL" id="CEM06827.1"/>
    </source>
</evidence>
<reference evidence="8" key="1">
    <citation type="submission" date="2014-11" db="EMBL/GenBank/DDBJ databases">
        <authorList>
            <person name="Otto D Thomas"/>
            <person name="Naeem Raeece"/>
        </authorList>
    </citation>
    <scope>NUCLEOTIDE SEQUENCE</scope>
</reference>
<feature type="transmembrane region" description="Helical" evidence="6">
    <location>
        <begin position="417"/>
        <end position="436"/>
    </location>
</feature>
<proteinExistence type="predicted"/>
<comment type="subcellular location">
    <subcellularLocation>
        <location evidence="1">Membrane</location>
        <topology evidence="1">Multi-pass membrane protein</topology>
    </subcellularLocation>
</comment>
<dbReference type="InterPro" id="IPR037185">
    <property type="entry name" value="EmrE-like"/>
</dbReference>
<sequence>MAKSEEKLLERESAPAVEAPSVPVEKVSGQDGERIPLTVQTSKRKDSIDSCAETPEGSEWATGAIIIIWYILNAWWNIDNKEVLTKCGLPWTVATFQLFVGWLFVFCPLWLLGWRRFPRASRGVVLRNLLPQGVCHFLTHIGAMIALQAGAVSFTYTVKAAEPVTTAILSALFLSQFYSWPSVIALIPIVGGVIGASLGAQGVDSLGFSWTSFLGASASNLGSSSRTIYLKLLREEVRRLVKSMFLRLPYTDPEAPASPATQTNSVSGGEAAQAAALALAIPRRSITNEILETMPASEAADIIRSFAPSNVFACVILVASLLTFPAAVFFEGARALDFFRRVGGGEDLEAPMGGDPVSARGVFGVLCRSALTYFLWNELAYAIMRRTSAVTYSVANVVKRVAVMCAAIFVLNEPLNATTAAGMFIVILGTALYTHARTKFG</sequence>
<evidence type="ECO:0000256" key="3">
    <source>
        <dbReference type="ARBA" id="ARBA00022989"/>
    </source>
</evidence>
<keyword evidence="4 6" id="KW-0472">Membrane</keyword>
<dbReference type="GO" id="GO:0016020">
    <property type="term" value="C:membrane"/>
    <property type="evidence" value="ECO:0007669"/>
    <property type="project" value="UniProtKB-SubCell"/>
</dbReference>
<feature type="transmembrane region" description="Helical" evidence="6">
    <location>
        <begin position="90"/>
        <end position="113"/>
    </location>
</feature>
<feature type="region of interest" description="Disordered" evidence="5">
    <location>
        <begin position="1"/>
        <end position="34"/>
    </location>
</feature>
<gene>
    <name evidence="8" type="ORF">Cvel_15077</name>
</gene>
<organism evidence="8">
    <name type="scientific">Chromera velia CCMP2878</name>
    <dbReference type="NCBI Taxonomy" id="1169474"/>
    <lineage>
        <taxon>Eukaryota</taxon>
        <taxon>Sar</taxon>
        <taxon>Alveolata</taxon>
        <taxon>Colpodellida</taxon>
        <taxon>Chromeraceae</taxon>
        <taxon>Chromera</taxon>
    </lineage>
</organism>
<feature type="compositionally biased region" description="Basic and acidic residues" evidence="5">
    <location>
        <begin position="1"/>
        <end position="13"/>
    </location>
</feature>
<feature type="transmembrane region" description="Helical" evidence="6">
    <location>
        <begin position="134"/>
        <end position="158"/>
    </location>
</feature>
<name>A0A0G4F3N6_9ALVE</name>
<feature type="transmembrane region" description="Helical" evidence="6">
    <location>
        <begin position="311"/>
        <end position="330"/>
    </location>
</feature>
<feature type="transmembrane region" description="Helical" evidence="6">
    <location>
        <begin position="60"/>
        <end position="78"/>
    </location>
</feature>
<feature type="domain" description="Sugar phosphate transporter" evidence="7">
    <location>
        <begin position="63"/>
        <end position="236"/>
    </location>
</feature>
<dbReference type="InterPro" id="IPR004853">
    <property type="entry name" value="Sugar_P_trans_dom"/>
</dbReference>
<evidence type="ECO:0000256" key="2">
    <source>
        <dbReference type="ARBA" id="ARBA00022692"/>
    </source>
</evidence>
<dbReference type="PhylomeDB" id="A0A0G4F3N6"/>
<feature type="transmembrane region" description="Helical" evidence="6">
    <location>
        <begin position="389"/>
        <end position="411"/>
    </location>
</feature>
<dbReference type="EMBL" id="CDMZ01000109">
    <property type="protein sequence ID" value="CEM06827.1"/>
    <property type="molecule type" value="Genomic_DNA"/>
</dbReference>
<dbReference type="PANTHER" id="PTHR11132">
    <property type="entry name" value="SOLUTE CARRIER FAMILY 35"/>
    <property type="match status" value="1"/>
</dbReference>
<dbReference type="Pfam" id="PF03151">
    <property type="entry name" value="TPT"/>
    <property type="match status" value="2"/>
</dbReference>
<evidence type="ECO:0000256" key="6">
    <source>
        <dbReference type="SAM" id="Phobius"/>
    </source>
</evidence>
<evidence type="ECO:0000256" key="1">
    <source>
        <dbReference type="ARBA" id="ARBA00004141"/>
    </source>
</evidence>
<dbReference type="VEuPathDB" id="CryptoDB:Cvel_15077"/>
<evidence type="ECO:0000256" key="4">
    <source>
        <dbReference type="ARBA" id="ARBA00023136"/>
    </source>
</evidence>
<dbReference type="InterPro" id="IPR050186">
    <property type="entry name" value="TPT_transporter"/>
</dbReference>
<feature type="transmembrane region" description="Helical" evidence="6">
    <location>
        <begin position="357"/>
        <end position="377"/>
    </location>
</feature>
<accession>A0A0G4F3N6</accession>
<keyword evidence="3 6" id="KW-1133">Transmembrane helix</keyword>
<feature type="transmembrane region" description="Helical" evidence="6">
    <location>
        <begin position="178"/>
        <end position="200"/>
    </location>
</feature>
<dbReference type="AlphaFoldDB" id="A0A0G4F3N6"/>
<dbReference type="SUPFAM" id="SSF103481">
    <property type="entry name" value="Multidrug resistance efflux transporter EmrE"/>
    <property type="match status" value="2"/>
</dbReference>
<keyword evidence="2 6" id="KW-0812">Transmembrane</keyword>
<feature type="domain" description="Sugar phosphate transporter" evidence="7">
    <location>
        <begin position="306"/>
        <end position="433"/>
    </location>
</feature>
<protein>
    <recommendedName>
        <fullName evidence="7">Sugar phosphate transporter domain-containing protein</fullName>
    </recommendedName>
</protein>
<evidence type="ECO:0000256" key="5">
    <source>
        <dbReference type="SAM" id="MobiDB-lite"/>
    </source>
</evidence>
<evidence type="ECO:0000259" key="7">
    <source>
        <dbReference type="Pfam" id="PF03151"/>
    </source>
</evidence>